<dbReference type="InterPro" id="IPR004360">
    <property type="entry name" value="Glyas_Fos-R_dOase_dom"/>
</dbReference>
<dbReference type="STRING" id="150033.RV14_GL002099"/>
<organism evidence="2 3">
    <name type="scientific">Enterococcus ratti</name>
    <dbReference type="NCBI Taxonomy" id="150033"/>
    <lineage>
        <taxon>Bacteria</taxon>
        <taxon>Bacillati</taxon>
        <taxon>Bacillota</taxon>
        <taxon>Bacilli</taxon>
        <taxon>Lactobacillales</taxon>
        <taxon>Enterococcaceae</taxon>
        <taxon>Enterococcus</taxon>
    </lineage>
</organism>
<reference evidence="2 3" key="1">
    <citation type="submission" date="2014-12" db="EMBL/GenBank/DDBJ databases">
        <title>Draft genome sequences of 29 type strains of Enterococci.</title>
        <authorList>
            <person name="Zhong Z."/>
            <person name="Sun Z."/>
            <person name="Liu W."/>
            <person name="Zhang W."/>
            <person name="Zhang H."/>
        </authorList>
    </citation>
    <scope>NUCLEOTIDE SEQUENCE [LARGE SCALE GENOMIC DNA]</scope>
    <source>
        <strain evidence="2 3">DSM 15687</strain>
    </source>
</reference>
<dbReference type="InterPro" id="IPR029068">
    <property type="entry name" value="Glyas_Bleomycin-R_OHBP_Dase"/>
</dbReference>
<gene>
    <name evidence="2" type="ORF">RV14_GL002099</name>
</gene>
<dbReference type="RefSeq" id="WP_071855113.1">
    <property type="nucleotide sequence ID" value="NZ_JBCLRY010000003.1"/>
</dbReference>
<evidence type="ECO:0000313" key="2">
    <source>
        <dbReference type="EMBL" id="OJG82807.1"/>
    </source>
</evidence>
<sequence length="124" mass="14129">MFTDEMKIMLYVDDVQANAAFWIAIGFTELDRQEIDGTLVIEIASSANASTSLLLYDREFIEQHSPEVVGNTPSLMFYSNHIFELYKKLQDQGTILGELVQLENEYVFNFADPDGNYFAVTGRK</sequence>
<dbReference type="Gene3D" id="3.10.180.10">
    <property type="entry name" value="2,3-Dihydroxybiphenyl 1,2-Dioxygenase, domain 1"/>
    <property type="match status" value="1"/>
</dbReference>
<name>A0A1L8WP64_9ENTE</name>
<dbReference type="Proteomes" id="UP000182152">
    <property type="component" value="Unassembled WGS sequence"/>
</dbReference>
<proteinExistence type="predicted"/>
<dbReference type="AlphaFoldDB" id="A0A1L8WP64"/>
<dbReference type="PANTHER" id="PTHR36437:SF2">
    <property type="entry name" value="GLYOXALASE_BLEOMYCIN RESISTANCE PROTEIN_DIOXYGENASE"/>
    <property type="match status" value="1"/>
</dbReference>
<dbReference type="OrthoDB" id="9803079at2"/>
<keyword evidence="3" id="KW-1185">Reference proteome</keyword>
<accession>A0A1L8WP64</accession>
<evidence type="ECO:0000259" key="1">
    <source>
        <dbReference type="PROSITE" id="PS51819"/>
    </source>
</evidence>
<protein>
    <submittedName>
        <fullName evidence="2">Glyoxalase family protein</fullName>
    </submittedName>
</protein>
<dbReference type="SUPFAM" id="SSF54593">
    <property type="entry name" value="Glyoxalase/Bleomycin resistance protein/Dihydroxybiphenyl dioxygenase"/>
    <property type="match status" value="1"/>
</dbReference>
<feature type="domain" description="VOC" evidence="1">
    <location>
        <begin position="4"/>
        <end position="123"/>
    </location>
</feature>
<dbReference type="PANTHER" id="PTHR36437">
    <property type="entry name" value="GLYOXALASE/BLEOMYCIN RESISTANCE PROTEIN/DIOXYGENASE"/>
    <property type="match status" value="1"/>
</dbReference>
<dbReference type="InterPro" id="IPR037523">
    <property type="entry name" value="VOC_core"/>
</dbReference>
<dbReference type="PROSITE" id="PS51819">
    <property type="entry name" value="VOC"/>
    <property type="match status" value="1"/>
</dbReference>
<evidence type="ECO:0000313" key="3">
    <source>
        <dbReference type="Proteomes" id="UP000182152"/>
    </source>
</evidence>
<dbReference type="Pfam" id="PF00903">
    <property type="entry name" value="Glyoxalase"/>
    <property type="match status" value="1"/>
</dbReference>
<comment type="caution">
    <text evidence="2">The sequence shown here is derived from an EMBL/GenBank/DDBJ whole genome shotgun (WGS) entry which is preliminary data.</text>
</comment>
<dbReference type="EMBL" id="JXLB01000007">
    <property type="protein sequence ID" value="OJG82807.1"/>
    <property type="molecule type" value="Genomic_DNA"/>
</dbReference>